<organism evidence="2 3">
    <name type="scientific">Pleurodeles waltl</name>
    <name type="common">Iberian ribbed newt</name>
    <dbReference type="NCBI Taxonomy" id="8319"/>
    <lineage>
        <taxon>Eukaryota</taxon>
        <taxon>Metazoa</taxon>
        <taxon>Chordata</taxon>
        <taxon>Craniata</taxon>
        <taxon>Vertebrata</taxon>
        <taxon>Euteleostomi</taxon>
        <taxon>Amphibia</taxon>
        <taxon>Batrachia</taxon>
        <taxon>Caudata</taxon>
        <taxon>Salamandroidea</taxon>
        <taxon>Salamandridae</taxon>
        <taxon>Pleurodelinae</taxon>
        <taxon>Pleurodeles</taxon>
    </lineage>
</organism>
<feature type="compositionally biased region" description="Polar residues" evidence="1">
    <location>
        <begin position="151"/>
        <end position="161"/>
    </location>
</feature>
<keyword evidence="3" id="KW-1185">Reference proteome</keyword>
<dbReference type="AlphaFoldDB" id="A0AAV7WVS3"/>
<sequence length="210" mass="22369">MGLGRAHTGVDPPRQAGPGGLGAQLLPHPPQGWADLRLSPGPLGIHSTLPGPNGTRGGQPRRRSSHLRPVASAQSRRLVPQDRKAPRPLPAGALGQACRRGFAHSEPSSQIGTTLAPQPMGVRGRGTGPDSLRTFATPPAQSGHTKRSRRTSLSPARQAQSRPPFCRLGRSGRSEGTWSEIFDRSPRQAPQGSEGHEDVWHGVLRSARPR</sequence>
<comment type="caution">
    <text evidence="2">The sequence shown here is derived from an EMBL/GenBank/DDBJ whole genome shotgun (WGS) entry which is preliminary data.</text>
</comment>
<evidence type="ECO:0000256" key="1">
    <source>
        <dbReference type="SAM" id="MobiDB-lite"/>
    </source>
</evidence>
<gene>
    <name evidence="2" type="ORF">NDU88_005821</name>
</gene>
<evidence type="ECO:0000313" key="3">
    <source>
        <dbReference type="Proteomes" id="UP001066276"/>
    </source>
</evidence>
<evidence type="ECO:0000313" key="2">
    <source>
        <dbReference type="EMBL" id="KAJ1218238.1"/>
    </source>
</evidence>
<reference evidence="2" key="1">
    <citation type="journal article" date="2022" name="bioRxiv">
        <title>Sequencing and chromosome-scale assembly of the giantPleurodeles waltlgenome.</title>
        <authorList>
            <person name="Brown T."/>
            <person name="Elewa A."/>
            <person name="Iarovenko S."/>
            <person name="Subramanian E."/>
            <person name="Araus A.J."/>
            <person name="Petzold A."/>
            <person name="Susuki M."/>
            <person name="Suzuki K.-i.T."/>
            <person name="Hayashi T."/>
            <person name="Toyoda A."/>
            <person name="Oliveira C."/>
            <person name="Osipova E."/>
            <person name="Leigh N.D."/>
            <person name="Simon A."/>
            <person name="Yun M.H."/>
        </authorList>
    </citation>
    <scope>NUCLEOTIDE SEQUENCE</scope>
    <source>
        <strain evidence="2">20211129_DDA</strain>
        <tissue evidence="2">Liver</tissue>
    </source>
</reference>
<proteinExistence type="predicted"/>
<protein>
    <submittedName>
        <fullName evidence="2">Uncharacterized protein</fullName>
    </submittedName>
</protein>
<name>A0AAV7WVS3_PLEWA</name>
<dbReference type="EMBL" id="JANPWB010000001">
    <property type="protein sequence ID" value="KAJ1218238.1"/>
    <property type="molecule type" value="Genomic_DNA"/>
</dbReference>
<accession>A0AAV7WVS3</accession>
<feature type="compositionally biased region" description="Polar residues" evidence="1">
    <location>
        <begin position="106"/>
        <end position="116"/>
    </location>
</feature>
<feature type="region of interest" description="Disordered" evidence="1">
    <location>
        <begin position="1"/>
        <end position="210"/>
    </location>
</feature>
<dbReference type="Proteomes" id="UP001066276">
    <property type="component" value="Chromosome 1_1"/>
</dbReference>